<comment type="caution">
    <text evidence="2">The sequence shown here is derived from an EMBL/GenBank/DDBJ whole genome shotgun (WGS) entry which is preliminary data.</text>
</comment>
<organism evidence="2 3">
    <name type="scientific">Hevea brasiliensis</name>
    <name type="common">Para rubber tree</name>
    <name type="synonym">Siphonia brasiliensis</name>
    <dbReference type="NCBI Taxonomy" id="3981"/>
    <lineage>
        <taxon>Eukaryota</taxon>
        <taxon>Viridiplantae</taxon>
        <taxon>Streptophyta</taxon>
        <taxon>Embryophyta</taxon>
        <taxon>Tracheophyta</taxon>
        <taxon>Spermatophyta</taxon>
        <taxon>Magnoliopsida</taxon>
        <taxon>eudicotyledons</taxon>
        <taxon>Gunneridae</taxon>
        <taxon>Pentapetalae</taxon>
        <taxon>rosids</taxon>
        <taxon>fabids</taxon>
        <taxon>Malpighiales</taxon>
        <taxon>Euphorbiaceae</taxon>
        <taxon>Crotonoideae</taxon>
        <taxon>Micrandreae</taxon>
        <taxon>Hevea</taxon>
    </lineage>
</organism>
<dbReference type="EMBL" id="JAAGAX010000261">
    <property type="protein sequence ID" value="KAF2282410.1"/>
    <property type="molecule type" value="Genomic_DNA"/>
</dbReference>
<gene>
    <name evidence="2" type="ORF">GH714_043987</name>
</gene>
<evidence type="ECO:0000256" key="1">
    <source>
        <dbReference type="SAM" id="MobiDB-lite"/>
    </source>
</evidence>
<sequence length="181" mass="20315">MFAGVDFRSNRPTGQAESCREEQAKMRLSLPTARQNEVQRCWRRAGRLLGQAGDGRPKTRFTGQVWRTTARRRAGRVGAARGQARRETRFIARSGARERPGARDSVRKRVQHVRGKDWARAGGQTRGRGSTGARERQRARANEPAQTRFTRAGSPPKRGSPPELPTRQFSNFGRPNHSKSA</sequence>
<reference evidence="2 3" key="1">
    <citation type="journal article" date="2020" name="Mol. Plant">
        <title>The Chromosome-Based Rubber Tree Genome Provides New Insights into Spurge Genome Evolution and Rubber Biosynthesis.</title>
        <authorList>
            <person name="Liu J."/>
            <person name="Shi C."/>
            <person name="Shi C.C."/>
            <person name="Li W."/>
            <person name="Zhang Q.J."/>
            <person name="Zhang Y."/>
            <person name="Li K."/>
            <person name="Lu H.F."/>
            <person name="Shi C."/>
            <person name="Zhu S.T."/>
            <person name="Xiao Z.Y."/>
            <person name="Nan H."/>
            <person name="Yue Y."/>
            <person name="Zhu X.G."/>
            <person name="Wu Y."/>
            <person name="Hong X.N."/>
            <person name="Fan G.Y."/>
            <person name="Tong Y."/>
            <person name="Zhang D."/>
            <person name="Mao C.L."/>
            <person name="Liu Y.L."/>
            <person name="Hao S.J."/>
            <person name="Liu W.Q."/>
            <person name="Lv M.Q."/>
            <person name="Zhang H.B."/>
            <person name="Liu Y."/>
            <person name="Hu-Tang G.R."/>
            <person name="Wang J.P."/>
            <person name="Wang J.H."/>
            <person name="Sun Y.H."/>
            <person name="Ni S.B."/>
            <person name="Chen W.B."/>
            <person name="Zhang X.C."/>
            <person name="Jiao Y.N."/>
            <person name="Eichler E.E."/>
            <person name="Li G.H."/>
            <person name="Liu X."/>
            <person name="Gao L.Z."/>
        </authorList>
    </citation>
    <scope>NUCLEOTIDE SEQUENCE [LARGE SCALE GENOMIC DNA]</scope>
    <source>
        <strain evidence="3">cv. GT1</strain>
        <tissue evidence="2">Leaf</tissue>
    </source>
</reference>
<feature type="region of interest" description="Disordered" evidence="1">
    <location>
        <begin position="77"/>
        <end position="181"/>
    </location>
</feature>
<protein>
    <submittedName>
        <fullName evidence="2">Uncharacterized protein</fullName>
    </submittedName>
</protein>
<feature type="compositionally biased region" description="Basic and acidic residues" evidence="1">
    <location>
        <begin position="84"/>
        <end position="107"/>
    </location>
</feature>
<feature type="region of interest" description="Disordered" evidence="1">
    <location>
        <begin position="1"/>
        <end position="28"/>
    </location>
</feature>
<accession>A0A6A6K0U2</accession>
<evidence type="ECO:0000313" key="3">
    <source>
        <dbReference type="Proteomes" id="UP000467840"/>
    </source>
</evidence>
<dbReference type="Proteomes" id="UP000467840">
    <property type="component" value="Unassembled WGS sequence"/>
</dbReference>
<name>A0A6A6K0U2_HEVBR</name>
<dbReference type="AlphaFoldDB" id="A0A6A6K0U2"/>
<keyword evidence="3" id="KW-1185">Reference proteome</keyword>
<evidence type="ECO:0000313" key="2">
    <source>
        <dbReference type="EMBL" id="KAF2282410.1"/>
    </source>
</evidence>
<proteinExistence type="predicted"/>